<gene>
    <name evidence="1" type="ORF">NRB56_01450</name>
</gene>
<accession>A0A7K0DG32</accession>
<reference evidence="1 2" key="1">
    <citation type="submission" date="2019-10" db="EMBL/GenBank/DDBJ databases">
        <title>Nocardia macrotermitis sp. nov. and Nocardia aurantia sp. nov., isolated from the gut of fungus growing-termite Macrotermes natalensis.</title>
        <authorList>
            <person name="Benndorf R."/>
            <person name="Schwitalla J."/>
            <person name="Martin K."/>
            <person name="De Beer W."/>
            <person name="Kaster A.-K."/>
            <person name="Vollmers J."/>
            <person name="Poulsen M."/>
            <person name="Beemelmanns C."/>
        </authorList>
    </citation>
    <scope>NUCLEOTIDE SEQUENCE [LARGE SCALE GENOMIC DNA]</scope>
    <source>
        <strain evidence="1 2">RB56</strain>
    </source>
</reference>
<proteinExistence type="predicted"/>
<evidence type="ECO:0000313" key="2">
    <source>
        <dbReference type="Proteomes" id="UP000431401"/>
    </source>
</evidence>
<evidence type="ECO:0000313" key="1">
    <source>
        <dbReference type="EMBL" id="MQY24597.1"/>
    </source>
</evidence>
<keyword evidence="2" id="KW-1185">Reference proteome</keyword>
<comment type="caution">
    <text evidence="1">The sequence shown here is derived from an EMBL/GenBank/DDBJ whole genome shotgun (WGS) entry which is preliminary data.</text>
</comment>
<organism evidence="1 2">
    <name type="scientific">Nocardia aurantia</name>
    <dbReference type="NCBI Taxonomy" id="2585199"/>
    <lineage>
        <taxon>Bacteria</taxon>
        <taxon>Bacillati</taxon>
        <taxon>Actinomycetota</taxon>
        <taxon>Actinomycetes</taxon>
        <taxon>Mycobacteriales</taxon>
        <taxon>Nocardiaceae</taxon>
        <taxon>Nocardia</taxon>
    </lineage>
</organism>
<sequence>MHQNSRSLAIVLSFNRPGGLMADFVHTCAYLWLILLTSS</sequence>
<name>A0A7K0DG32_9NOCA</name>
<dbReference type="AlphaFoldDB" id="A0A7K0DG32"/>
<dbReference type="EMBL" id="WEGI01000001">
    <property type="protein sequence ID" value="MQY24597.1"/>
    <property type="molecule type" value="Genomic_DNA"/>
</dbReference>
<dbReference type="Proteomes" id="UP000431401">
    <property type="component" value="Unassembled WGS sequence"/>
</dbReference>
<protein>
    <submittedName>
        <fullName evidence="1">Uncharacterized protein</fullName>
    </submittedName>
</protein>